<keyword evidence="6 10" id="KW-0274">FAD</keyword>
<evidence type="ECO:0000256" key="7">
    <source>
        <dbReference type="ARBA" id="ARBA00022842"/>
    </source>
</evidence>
<reference evidence="13" key="1">
    <citation type="submission" date="2024-05" db="EMBL/GenBank/DDBJ databases">
        <title>Pontimicrobium maritimus sp. nov., isolated form sea water.</title>
        <authorList>
            <person name="Muhammad N."/>
            <person name="Vuong T.Q."/>
            <person name="Han H.L."/>
            <person name="Kim S.-G."/>
        </authorList>
    </citation>
    <scope>NUCLEOTIDE SEQUENCE</scope>
    <source>
        <strain evidence="13">SW4</strain>
    </source>
</reference>
<evidence type="ECO:0000256" key="8">
    <source>
        <dbReference type="ARBA" id="ARBA00031306"/>
    </source>
</evidence>
<keyword evidence="5 10" id="KW-0479">Metal-binding</keyword>
<dbReference type="GO" id="GO:0005886">
    <property type="term" value="C:plasma membrane"/>
    <property type="evidence" value="ECO:0007669"/>
    <property type="project" value="UniProtKB-SubCell"/>
</dbReference>
<keyword evidence="3 10" id="KW-0285">Flavoprotein</keyword>
<proteinExistence type="inferred from homology"/>
<evidence type="ECO:0000256" key="11">
    <source>
        <dbReference type="PIRSR" id="PIRSR006268-2"/>
    </source>
</evidence>
<comment type="function">
    <text evidence="12">Flavin transferase that catalyzes the transfer of the FMN moiety of FAD and its covalent binding to the hydroxyl group of a threonine residue in a target flavoprotein.</text>
</comment>
<dbReference type="Gene3D" id="3.10.520.10">
    <property type="entry name" value="ApbE-like domains"/>
    <property type="match status" value="1"/>
</dbReference>
<dbReference type="EMBL" id="CP157199">
    <property type="protein sequence ID" value="XBG61773.1"/>
    <property type="molecule type" value="Genomic_DNA"/>
</dbReference>
<keyword evidence="12" id="KW-0472">Membrane</keyword>
<evidence type="ECO:0000256" key="3">
    <source>
        <dbReference type="ARBA" id="ARBA00022630"/>
    </source>
</evidence>
<comment type="catalytic activity">
    <reaction evidence="9 10 12">
        <text>L-threonyl-[protein] + FAD = FMN-L-threonyl-[protein] + AMP + H(+)</text>
        <dbReference type="Rhea" id="RHEA:36847"/>
        <dbReference type="Rhea" id="RHEA-COMP:11060"/>
        <dbReference type="Rhea" id="RHEA-COMP:11061"/>
        <dbReference type="ChEBI" id="CHEBI:15378"/>
        <dbReference type="ChEBI" id="CHEBI:30013"/>
        <dbReference type="ChEBI" id="CHEBI:57692"/>
        <dbReference type="ChEBI" id="CHEBI:74257"/>
        <dbReference type="ChEBI" id="CHEBI:456215"/>
        <dbReference type="EC" id="2.7.1.180"/>
    </reaction>
</comment>
<comment type="cofactor">
    <cofactor evidence="11">
        <name>Mg(2+)</name>
        <dbReference type="ChEBI" id="CHEBI:18420"/>
    </cofactor>
    <cofactor evidence="11">
        <name>Mn(2+)</name>
        <dbReference type="ChEBI" id="CHEBI:29035"/>
    </cofactor>
    <text evidence="11">Magnesium. Can also use manganese.</text>
</comment>
<dbReference type="GO" id="GO:0016740">
    <property type="term" value="F:transferase activity"/>
    <property type="evidence" value="ECO:0007669"/>
    <property type="project" value="UniProtKB-UniRule"/>
</dbReference>
<name>A0AAU7BUI8_9FLAO</name>
<dbReference type="EC" id="2.7.1.180" evidence="1 10"/>
<dbReference type="PIRSF" id="PIRSF006268">
    <property type="entry name" value="ApbE"/>
    <property type="match status" value="1"/>
</dbReference>
<keyword evidence="12" id="KW-0449">Lipoprotein</keyword>
<dbReference type="InterPro" id="IPR003374">
    <property type="entry name" value="ApbE-like_sf"/>
</dbReference>
<dbReference type="SUPFAM" id="SSF143631">
    <property type="entry name" value="ApbE-like"/>
    <property type="match status" value="1"/>
</dbReference>
<evidence type="ECO:0000256" key="2">
    <source>
        <dbReference type="ARBA" id="ARBA00016337"/>
    </source>
</evidence>
<evidence type="ECO:0000256" key="9">
    <source>
        <dbReference type="ARBA" id="ARBA00048540"/>
    </source>
</evidence>
<evidence type="ECO:0000256" key="12">
    <source>
        <dbReference type="RuleBase" id="RU363002"/>
    </source>
</evidence>
<evidence type="ECO:0000256" key="10">
    <source>
        <dbReference type="PIRNR" id="PIRNR006268"/>
    </source>
</evidence>
<protein>
    <recommendedName>
        <fullName evidence="2 10">FAD:protein FMN transferase</fullName>
        <ecNumber evidence="1 10">2.7.1.180</ecNumber>
    </recommendedName>
    <alternativeName>
        <fullName evidence="8 10">Flavin transferase</fullName>
    </alternativeName>
</protein>
<keyword evidence="12" id="KW-0997">Cell inner membrane</keyword>
<comment type="subcellular location">
    <subcellularLocation>
        <location evidence="12">Cell inner membrane</location>
        <topology evidence="12">Lipid-anchor</topology>
        <orientation evidence="12">Periplasmic side</orientation>
    </subcellularLocation>
</comment>
<dbReference type="PROSITE" id="PS51257">
    <property type="entry name" value="PROKAR_LIPOPROTEIN"/>
    <property type="match status" value="1"/>
</dbReference>
<keyword evidence="12" id="KW-1003">Cell membrane</keyword>
<keyword evidence="7 10" id="KW-0460">Magnesium</keyword>
<evidence type="ECO:0000313" key="13">
    <source>
        <dbReference type="EMBL" id="XBG61773.1"/>
    </source>
</evidence>
<feature type="binding site" evidence="11">
    <location>
        <position position="283"/>
    </location>
    <ligand>
        <name>Mg(2+)</name>
        <dbReference type="ChEBI" id="CHEBI:18420"/>
    </ligand>
</feature>
<comment type="similarity">
    <text evidence="10 12">Belongs to the ApbE family.</text>
</comment>
<feature type="binding site" evidence="11">
    <location>
        <position position="166"/>
    </location>
    <ligand>
        <name>Mg(2+)</name>
        <dbReference type="ChEBI" id="CHEBI:18420"/>
    </ligand>
</feature>
<evidence type="ECO:0000256" key="1">
    <source>
        <dbReference type="ARBA" id="ARBA00011955"/>
    </source>
</evidence>
<keyword evidence="4 10" id="KW-0808">Transferase</keyword>
<dbReference type="InterPro" id="IPR024932">
    <property type="entry name" value="ApbE"/>
</dbReference>
<evidence type="ECO:0000256" key="4">
    <source>
        <dbReference type="ARBA" id="ARBA00022679"/>
    </source>
</evidence>
<dbReference type="PANTHER" id="PTHR30040">
    <property type="entry name" value="THIAMINE BIOSYNTHESIS LIPOPROTEIN APBE"/>
    <property type="match status" value="1"/>
</dbReference>
<sequence length="331" mass="36993">MKNIFKYLVLVLVLVITSCKDEVQNKRLVGNVFGTSYSVQYEAPATEVDFQEQFDKLFYIINKSMSTYQANSIISKINRNEGVSIDSHFRKVFDAAKEIYSETNGAFDPTIGVMVNAWNFGSDDGIENLDKTVIDSLMQTVGFNKVSRENDKIIKEHEGTIIDFSAIAKGYGVDVIANFLETQKVESYLVEIGGEIRTKGLNLGSGNPWKIGVENPNFDGTQTVMKAISLTDEAMATSGTYRKFRVDENGNKYAHIIDPKTGYSSKNNVLSVSVIAKECMIADAYATALMTMTVDEIKSFSKNHTELKLFVIFENDSRQLETLSLNDFPEE</sequence>
<dbReference type="Pfam" id="PF02424">
    <property type="entry name" value="ApbE"/>
    <property type="match status" value="1"/>
</dbReference>
<dbReference type="AlphaFoldDB" id="A0AAU7BUI8"/>
<dbReference type="PANTHER" id="PTHR30040:SF2">
    <property type="entry name" value="FAD:PROTEIN FMN TRANSFERASE"/>
    <property type="match status" value="1"/>
</dbReference>
<evidence type="ECO:0000256" key="5">
    <source>
        <dbReference type="ARBA" id="ARBA00022723"/>
    </source>
</evidence>
<gene>
    <name evidence="13" type="ORF">ABGB03_02455</name>
</gene>
<dbReference type="RefSeq" id="WP_347924548.1">
    <property type="nucleotide sequence ID" value="NZ_CP157199.1"/>
</dbReference>
<dbReference type="GO" id="GO:0046872">
    <property type="term" value="F:metal ion binding"/>
    <property type="evidence" value="ECO:0007669"/>
    <property type="project" value="UniProtKB-UniRule"/>
</dbReference>
<evidence type="ECO:0000256" key="6">
    <source>
        <dbReference type="ARBA" id="ARBA00022827"/>
    </source>
</evidence>
<accession>A0AAU7BUI8</accession>
<feature type="binding site" evidence="11">
    <location>
        <position position="287"/>
    </location>
    <ligand>
        <name>Mg(2+)</name>
        <dbReference type="ChEBI" id="CHEBI:18420"/>
    </ligand>
</feature>
<organism evidence="13">
    <name type="scientific">Pontimicrobium sp. SW4</name>
    <dbReference type="NCBI Taxonomy" id="3153519"/>
    <lineage>
        <taxon>Bacteria</taxon>
        <taxon>Pseudomonadati</taxon>
        <taxon>Bacteroidota</taxon>
        <taxon>Flavobacteriia</taxon>
        <taxon>Flavobacteriales</taxon>
        <taxon>Flavobacteriaceae</taxon>
        <taxon>Pontimicrobium</taxon>
    </lineage>
</organism>